<accession>A0A173Z3T0</accession>
<feature type="transmembrane region" description="Helical" evidence="1">
    <location>
        <begin position="364"/>
        <end position="382"/>
    </location>
</feature>
<protein>
    <submittedName>
        <fullName evidence="2">Protein of uncharacterized function (DUF1576)</fullName>
    </submittedName>
</protein>
<keyword evidence="1" id="KW-0472">Membrane</keyword>
<dbReference type="InterPro" id="IPR011470">
    <property type="entry name" value="DUF1576"/>
</dbReference>
<gene>
    <name evidence="2" type="ORF">ERS852470_00510</name>
</gene>
<evidence type="ECO:0000256" key="1">
    <source>
        <dbReference type="SAM" id="Phobius"/>
    </source>
</evidence>
<feature type="transmembrane region" description="Helical" evidence="1">
    <location>
        <begin position="320"/>
        <end position="335"/>
    </location>
</feature>
<sequence length="413" mass="45047">MKSFKNYYPPYVILSFLYLLFIIFAFFLDSPLEIYQGLKRIIFSSDILITDYMELGGIGAALVNASLTSLLSISLLMINGIKPNGSTIMSLWLMTGFSFLGKNIFNIWPIILGVYLFSRYQKEPFLNYILVAILGTSLSPIVSQISFGDHLSTPIDFLIGILLGVLVGFILPPIASHSIKAHNGYNLYNIGFASGLLATLLMSILRSFGVNFDSRLIWHSGSNKILFILLMICCFYLIIVGLIHGKNKKSTLSTINKQTGRLISDFYILFGETTYINMGILGILATLFVVLIGGDLNGATICGIFTIIGFGAFGKNIKNTIPVVIGASIAALFNVNPITSPSLLLSILFSTTLAPICGKFGWKYGILAGVIHVNIVTNIGYLHGGLNLYNNGLAGGFVAMILIPLITTFKKEI</sequence>
<keyword evidence="1" id="KW-0812">Transmembrane</keyword>
<proteinExistence type="predicted"/>
<dbReference type="AlphaFoldDB" id="A0A173Z3T0"/>
<keyword evidence="1" id="KW-1133">Transmembrane helix</keyword>
<name>A0A173Z3T0_9CLOT</name>
<dbReference type="EMBL" id="CYZV01000004">
    <property type="protein sequence ID" value="CUN69758.1"/>
    <property type="molecule type" value="Genomic_DNA"/>
</dbReference>
<evidence type="ECO:0000313" key="2">
    <source>
        <dbReference type="EMBL" id="CUN69758.1"/>
    </source>
</evidence>
<organism evidence="2 3">
    <name type="scientific">Clostridium disporicum</name>
    <dbReference type="NCBI Taxonomy" id="84024"/>
    <lineage>
        <taxon>Bacteria</taxon>
        <taxon>Bacillati</taxon>
        <taxon>Bacillota</taxon>
        <taxon>Clostridia</taxon>
        <taxon>Eubacteriales</taxon>
        <taxon>Clostridiaceae</taxon>
        <taxon>Clostridium</taxon>
    </lineage>
</organism>
<feature type="transmembrane region" description="Helical" evidence="1">
    <location>
        <begin position="12"/>
        <end position="34"/>
    </location>
</feature>
<reference evidence="2 3" key="1">
    <citation type="submission" date="2015-09" db="EMBL/GenBank/DDBJ databases">
        <authorList>
            <consortium name="Pathogen Informatics"/>
        </authorList>
    </citation>
    <scope>NUCLEOTIDE SEQUENCE [LARGE SCALE GENOMIC DNA]</scope>
    <source>
        <strain evidence="2 3">2789STDY5834855</strain>
    </source>
</reference>
<dbReference type="Proteomes" id="UP000095558">
    <property type="component" value="Unassembled WGS sequence"/>
</dbReference>
<evidence type="ECO:0000313" key="3">
    <source>
        <dbReference type="Proteomes" id="UP000095558"/>
    </source>
</evidence>
<feature type="transmembrane region" description="Helical" evidence="1">
    <location>
        <begin position="125"/>
        <end position="145"/>
    </location>
</feature>
<dbReference type="Pfam" id="PF07613">
    <property type="entry name" value="DUF1576"/>
    <property type="match status" value="2"/>
</dbReference>
<dbReference type="OrthoDB" id="9776502at2"/>
<feature type="transmembrane region" description="Helical" evidence="1">
    <location>
        <begin position="187"/>
        <end position="205"/>
    </location>
</feature>
<dbReference type="RefSeq" id="WP_055275272.1">
    <property type="nucleotide sequence ID" value="NZ_CYZV01000004.1"/>
</dbReference>
<feature type="transmembrane region" description="Helical" evidence="1">
    <location>
        <begin position="55"/>
        <end position="78"/>
    </location>
</feature>
<feature type="transmembrane region" description="Helical" evidence="1">
    <location>
        <begin position="157"/>
        <end position="175"/>
    </location>
</feature>
<feature type="transmembrane region" description="Helical" evidence="1">
    <location>
        <begin position="388"/>
        <end position="409"/>
    </location>
</feature>
<feature type="transmembrane region" description="Helical" evidence="1">
    <location>
        <begin position="225"/>
        <end position="245"/>
    </location>
</feature>
<feature type="transmembrane region" description="Helical" evidence="1">
    <location>
        <begin position="90"/>
        <end position="118"/>
    </location>
</feature>
<feature type="transmembrane region" description="Helical" evidence="1">
    <location>
        <begin position="296"/>
        <end position="313"/>
    </location>
</feature>
<feature type="transmembrane region" description="Helical" evidence="1">
    <location>
        <begin position="266"/>
        <end position="290"/>
    </location>
</feature>